<evidence type="ECO:0000259" key="2">
    <source>
        <dbReference type="Pfam" id="PF20434"/>
    </source>
</evidence>
<organism evidence="3 4">
    <name type="scientific">Kribbella pittospori</name>
    <dbReference type="NCBI Taxonomy" id="722689"/>
    <lineage>
        <taxon>Bacteria</taxon>
        <taxon>Bacillati</taxon>
        <taxon>Actinomycetota</taxon>
        <taxon>Actinomycetes</taxon>
        <taxon>Propionibacteriales</taxon>
        <taxon>Kribbellaceae</taxon>
        <taxon>Kribbella</taxon>
    </lineage>
</organism>
<sequence length="284" mass="29897">MPETDLTFLPDIQYASPDGIPLCLDVLMPTRLTEPTPAVLRIDGCPAWGPGDRSSAMLPFVNPALAQAGFVTVAISVRHSGQATFPAQLHDVQAALSWLRSNPLSLPVDTDHIGVWGQSAGGHLAALAGLAPGGGDVQAVVTISGPSDLLRPGGEMQIDRPSAVTALVGGDVSTHAEQLRAASPIAHVTADAPPFLIIHGTSDETVPYEQSEHLHHALHNAGAEVQLISVDGGHHNLRADPDARYEGQIWYDVASEATRFFQYYLASATKCIGSPKPRSVIPAV</sequence>
<name>A0A4R0JYC1_9ACTN</name>
<dbReference type="Proteomes" id="UP000291144">
    <property type="component" value="Unassembled WGS sequence"/>
</dbReference>
<dbReference type="InterPro" id="IPR049492">
    <property type="entry name" value="BD-FAE-like_dom"/>
</dbReference>
<dbReference type="Gene3D" id="3.40.50.1820">
    <property type="entry name" value="alpha/beta hydrolase"/>
    <property type="match status" value="1"/>
</dbReference>
<dbReference type="GO" id="GO:0016787">
    <property type="term" value="F:hydrolase activity"/>
    <property type="evidence" value="ECO:0007669"/>
    <property type="project" value="UniProtKB-KW"/>
</dbReference>
<dbReference type="OrthoDB" id="9803828at2"/>
<keyword evidence="1 3" id="KW-0378">Hydrolase</keyword>
<dbReference type="SUPFAM" id="SSF53474">
    <property type="entry name" value="alpha/beta-Hydrolases"/>
    <property type="match status" value="1"/>
</dbReference>
<dbReference type="EMBL" id="SJKB01000022">
    <property type="protein sequence ID" value="TCC51850.1"/>
    <property type="molecule type" value="Genomic_DNA"/>
</dbReference>
<dbReference type="InterPro" id="IPR029058">
    <property type="entry name" value="AB_hydrolase_fold"/>
</dbReference>
<evidence type="ECO:0000313" key="4">
    <source>
        <dbReference type="Proteomes" id="UP000291144"/>
    </source>
</evidence>
<dbReference type="AlphaFoldDB" id="A0A4R0JYC1"/>
<feature type="domain" description="BD-FAE-like" evidence="2">
    <location>
        <begin position="24"/>
        <end position="218"/>
    </location>
</feature>
<dbReference type="PANTHER" id="PTHR48081">
    <property type="entry name" value="AB HYDROLASE SUPERFAMILY PROTEIN C4A8.06C"/>
    <property type="match status" value="1"/>
</dbReference>
<protein>
    <submittedName>
        <fullName evidence="3">Alpha/beta hydrolase</fullName>
    </submittedName>
</protein>
<proteinExistence type="predicted"/>
<dbReference type="InterPro" id="IPR050300">
    <property type="entry name" value="GDXG_lipolytic_enzyme"/>
</dbReference>
<dbReference type="PANTHER" id="PTHR48081:SF13">
    <property type="entry name" value="ALPHA_BETA HYDROLASE"/>
    <property type="match status" value="1"/>
</dbReference>
<comment type="caution">
    <text evidence="3">The sequence shown here is derived from an EMBL/GenBank/DDBJ whole genome shotgun (WGS) entry which is preliminary data.</text>
</comment>
<keyword evidence="4" id="KW-1185">Reference proteome</keyword>
<gene>
    <name evidence="3" type="ORF">E0H73_40510</name>
</gene>
<reference evidence="3 4" key="1">
    <citation type="submission" date="2019-02" db="EMBL/GenBank/DDBJ databases">
        <title>Kribbella capetownensis sp. nov. and Kribbella speibonae sp. nov., isolated from soil.</title>
        <authorList>
            <person name="Curtis S.M."/>
            <person name="Norton I."/>
            <person name="Everest G.J."/>
            <person name="Meyers P.R."/>
        </authorList>
    </citation>
    <scope>NUCLEOTIDE SEQUENCE [LARGE SCALE GENOMIC DNA]</scope>
    <source>
        <strain evidence="3 4">NRRL B-24813</strain>
    </source>
</reference>
<dbReference type="Pfam" id="PF20434">
    <property type="entry name" value="BD-FAE"/>
    <property type="match status" value="1"/>
</dbReference>
<evidence type="ECO:0000256" key="1">
    <source>
        <dbReference type="ARBA" id="ARBA00022801"/>
    </source>
</evidence>
<evidence type="ECO:0000313" key="3">
    <source>
        <dbReference type="EMBL" id="TCC51850.1"/>
    </source>
</evidence>
<accession>A0A4R0JYC1</accession>
<dbReference type="RefSeq" id="WP_131365739.1">
    <property type="nucleotide sequence ID" value="NZ_SJKB01000022.1"/>
</dbReference>